<protein>
    <submittedName>
        <fullName evidence="1">Uncharacterized protein</fullName>
    </submittedName>
</protein>
<proteinExistence type="predicted"/>
<dbReference type="STRING" id="342108.amb0656"/>
<organism evidence="1 2">
    <name type="scientific">Paramagnetospirillum magneticum (strain ATCC 700264 / AMB-1)</name>
    <name type="common">Magnetospirillum magneticum</name>
    <dbReference type="NCBI Taxonomy" id="342108"/>
    <lineage>
        <taxon>Bacteria</taxon>
        <taxon>Pseudomonadati</taxon>
        <taxon>Pseudomonadota</taxon>
        <taxon>Alphaproteobacteria</taxon>
        <taxon>Rhodospirillales</taxon>
        <taxon>Magnetospirillaceae</taxon>
        <taxon>Paramagnetospirillum</taxon>
    </lineage>
</organism>
<sequence>MGGGLTILRSCSGKAATKVFCLDHAGKEVSLPYGREMYFSAQTVSVASIYELASLLTSLESDRLAFVVRGELAPTANSNRTRRLLHSGPKGEATFLSSARPWVMIDIDGIPRPPNLGHDGLIEYLIGLLPPEFQNVTCYWQWSSSQGRKPGLRIHLWFCLNRPIPDADLKRWGNAVNAAWSDAGNSGKLIDTALFNAVQAHYTAAPLFEDGIQDPVPRRSGLRHGQVDVVALVLPEKVERARTDSAGSSHAGLGVQGHLDAIGGARGFHEPIKAAIGAYYALNGANANPDAIKSMLRHAISNADPNGRSAADIERYLSDRYLDDLIEWVAVRQAEAEEIVEPSWPLPTRGIQAIAAEVELHIGAFAISTLVKPADGSNHPRQIGIIGDCAAGKTRAIIKWSHLLWG</sequence>
<dbReference type="AlphaFoldDB" id="Q2W9L5"/>
<gene>
    <name evidence="1" type="ordered locus">amb0656</name>
</gene>
<name>Q2W9L5_PARM1</name>
<accession>Q2W9L5</accession>
<reference evidence="1 2" key="1">
    <citation type="journal article" date="2005" name="DNA Res.">
        <title>Complete genome sequence of the facultative anaerobic magnetotactic bacterium Magnetospirillum sp. strain AMB-1.</title>
        <authorList>
            <person name="Matsunaga T."/>
            <person name="Okamura Y."/>
            <person name="Fukuda Y."/>
            <person name="Wahyudi A.T."/>
            <person name="Murase Y."/>
            <person name="Takeyama H."/>
        </authorList>
    </citation>
    <scope>NUCLEOTIDE SEQUENCE [LARGE SCALE GENOMIC DNA]</scope>
    <source>
        <strain evidence="2">ATCC 700264 / AMB-1</strain>
    </source>
</reference>
<dbReference type="EMBL" id="AP007255">
    <property type="protein sequence ID" value="BAE49460.1"/>
    <property type="molecule type" value="Genomic_DNA"/>
</dbReference>
<evidence type="ECO:0000313" key="1">
    <source>
        <dbReference type="EMBL" id="BAE49460.1"/>
    </source>
</evidence>
<evidence type="ECO:0000313" key="2">
    <source>
        <dbReference type="Proteomes" id="UP000007058"/>
    </source>
</evidence>
<dbReference type="Proteomes" id="UP000007058">
    <property type="component" value="Chromosome"/>
</dbReference>
<dbReference type="KEGG" id="mag:amb0656"/>
<keyword evidence="2" id="KW-1185">Reference proteome</keyword>
<dbReference type="HOGENOM" id="CLU_677567_0_0_5"/>